<proteinExistence type="inferred from homology"/>
<dbReference type="InterPro" id="IPR008972">
    <property type="entry name" value="Cupredoxin"/>
</dbReference>
<protein>
    <recommendedName>
        <fullName evidence="3">cytochrome-c oxidase</fullName>
        <ecNumber evidence="3">7.1.1.9</ecNumber>
    </recommendedName>
    <alternativeName>
        <fullName evidence="14">Cytochrome aa3 subunit 2</fullName>
    </alternativeName>
</protein>
<gene>
    <name evidence="18" type="primary">coxB</name>
    <name evidence="18" type="ORF">GCM10023153_24240</name>
</gene>
<dbReference type="PANTHER" id="PTHR22888:SF9">
    <property type="entry name" value="CYTOCHROME C OXIDASE SUBUNIT 2"/>
    <property type="match status" value="1"/>
</dbReference>
<reference evidence="19" key="1">
    <citation type="journal article" date="2019" name="Int. J. Syst. Evol. Microbiol.">
        <title>The Global Catalogue of Microorganisms (GCM) 10K type strain sequencing project: providing services to taxonomists for standard genome sequencing and annotation.</title>
        <authorList>
            <consortium name="The Broad Institute Genomics Platform"/>
            <consortium name="The Broad Institute Genome Sequencing Center for Infectious Disease"/>
            <person name="Wu L."/>
            <person name="Ma J."/>
        </authorList>
    </citation>
    <scope>NUCLEOTIDE SEQUENCE [LARGE SCALE GENOMIC DNA]</scope>
    <source>
        <strain evidence="19">JCM 17738</strain>
    </source>
</reference>
<evidence type="ECO:0000256" key="16">
    <source>
        <dbReference type="SAM" id="Phobius"/>
    </source>
</evidence>
<evidence type="ECO:0000256" key="1">
    <source>
        <dbReference type="ARBA" id="ARBA00004141"/>
    </source>
</evidence>
<accession>A0ABP8K0L6</accession>
<comment type="catalytic activity">
    <reaction evidence="15">
        <text>4 Fe(II)-[cytochrome c] + O2 + 8 H(+)(in) = 4 Fe(III)-[cytochrome c] + 2 H2O + 4 H(+)(out)</text>
        <dbReference type="Rhea" id="RHEA:11436"/>
        <dbReference type="Rhea" id="RHEA-COMP:10350"/>
        <dbReference type="Rhea" id="RHEA-COMP:14399"/>
        <dbReference type="ChEBI" id="CHEBI:15377"/>
        <dbReference type="ChEBI" id="CHEBI:15378"/>
        <dbReference type="ChEBI" id="CHEBI:15379"/>
        <dbReference type="ChEBI" id="CHEBI:29033"/>
        <dbReference type="ChEBI" id="CHEBI:29034"/>
        <dbReference type="EC" id="7.1.1.9"/>
    </reaction>
</comment>
<evidence type="ECO:0000256" key="12">
    <source>
        <dbReference type="ARBA" id="ARBA00023136"/>
    </source>
</evidence>
<feature type="transmembrane region" description="Helical" evidence="16">
    <location>
        <begin position="120"/>
        <end position="138"/>
    </location>
</feature>
<keyword evidence="4" id="KW-0813">Transport</keyword>
<dbReference type="CDD" id="cd13919">
    <property type="entry name" value="CuRO_HCO_II_like_5"/>
    <property type="match status" value="1"/>
</dbReference>
<dbReference type="InterPro" id="IPR002429">
    <property type="entry name" value="CcO_II-like_C"/>
</dbReference>
<keyword evidence="10 16" id="KW-1133">Transmembrane helix</keyword>
<dbReference type="InterPro" id="IPR014222">
    <property type="entry name" value="Cyt_c_oxidase_su2"/>
</dbReference>
<keyword evidence="6 16" id="KW-0812">Transmembrane</keyword>
<evidence type="ECO:0000256" key="14">
    <source>
        <dbReference type="ARBA" id="ARBA00031399"/>
    </source>
</evidence>
<keyword evidence="11" id="KW-0186">Copper</keyword>
<dbReference type="Gene3D" id="1.10.287.90">
    <property type="match status" value="1"/>
</dbReference>
<dbReference type="InterPro" id="IPR001505">
    <property type="entry name" value="Copper_CuA"/>
</dbReference>
<organism evidence="18 19">
    <name type="scientific">Ornithinibacter aureus</name>
    <dbReference type="NCBI Taxonomy" id="622664"/>
    <lineage>
        <taxon>Bacteria</taxon>
        <taxon>Bacillati</taxon>
        <taxon>Actinomycetota</taxon>
        <taxon>Actinomycetes</taxon>
        <taxon>Micrococcales</taxon>
        <taxon>Intrasporangiaceae</taxon>
        <taxon>Ornithinibacter</taxon>
    </lineage>
</organism>
<evidence type="ECO:0000256" key="5">
    <source>
        <dbReference type="ARBA" id="ARBA00022660"/>
    </source>
</evidence>
<sequence>MSVHLLQTKGAAVRQHVLSSPRRLRRRVGSATLIGALSVAALTGCASGELRGNASTGWLPPAVTEGGEVVTNLWIGTWIAGLAVGVLVWGLIAWCVVAYRRHKDDNELPVQLRYNIPIEILYTVVPIFMVVVLFYYTARDEATLLDTSQDPDVTVNVVGKQWSWDFNYLEDDVHEVGAQAILTGEPGAEETIPTLYLPVGERVEFVLTSRDVIHSFWVPAFLQKLDMIPGRVNRFQVVPTQEGTFKGKCAELCGAYHSNMLFNVAVVSRAEYDKHINDLRAAGQTGMLNNTISRGELMDGQDAGTDGGN</sequence>
<keyword evidence="19" id="KW-1185">Reference proteome</keyword>
<keyword evidence="12 16" id="KW-0472">Membrane</keyword>
<evidence type="ECO:0000256" key="13">
    <source>
        <dbReference type="ARBA" id="ARBA00024688"/>
    </source>
</evidence>
<dbReference type="PROSITE" id="PS00078">
    <property type="entry name" value="COX2"/>
    <property type="match status" value="1"/>
</dbReference>
<dbReference type="Pfam" id="PF00116">
    <property type="entry name" value="COX2"/>
    <property type="match status" value="1"/>
</dbReference>
<evidence type="ECO:0000256" key="3">
    <source>
        <dbReference type="ARBA" id="ARBA00012949"/>
    </source>
</evidence>
<dbReference type="InterPro" id="IPR045187">
    <property type="entry name" value="CcO_II"/>
</dbReference>
<evidence type="ECO:0000259" key="17">
    <source>
        <dbReference type="PROSITE" id="PS50857"/>
    </source>
</evidence>
<comment type="caution">
    <text evidence="18">The sequence shown here is derived from an EMBL/GenBank/DDBJ whole genome shotgun (WGS) entry which is preliminary data.</text>
</comment>
<feature type="transmembrane region" description="Helical" evidence="16">
    <location>
        <begin position="28"/>
        <end position="50"/>
    </location>
</feature>
<feature type="domain" description="Cytochrome oxidase subunit II copper A binding" evidence="17">
    <location>
        <begin position="150"/>
        <end position="278"/>
    </location>
</feature>
<comment type="subcellular location">
    <subcellularLocation>
        <location evidence="1">Membrane</location>
        <topology evidence="1">Multi-pass membrane protein</topology>
    </subcellularLocation>
</comment>
<comment type="function">
    <text evidence="13">Subunits I and II form the functional core of the enzyme complex. Electrons originating in cytochrome c are transferred via heme a and Cu(A) to the binuclear center formed by heme a3 and Cu(B).</text>
</comment>
<dbReference type="Gene3D" id="2.60.40.420">
    <property type="entry name" value="Cupredoxins - blue copper proteins"/>
    <property type="match status" value="1"/>
</dbReference>
<keyword evidence="8" id="KW-1278">Translocase</keyword>
<dbReference type="NCBIfam" id="TIGR02866">
    <property type="entry name" value="CoxB"/>
    <property type="match status" value="1"/>
</dbReference>
<evidence type="ECO:0000313" key="19">
    <source>
        <dbReference type="Proteomes" id="UP001500390"/>
    </source>
</evidence>
<dbReference type="RefSeq" id="WP_425495946.1">
    <property type="nucleotide sequence ID" value="NZ_BAABFX010000033.1"/>
</dbReference>
<name>A0ABP8K0L6_9MICO</name>
<dbReference type="PANTHER" id="PTHR22888">
    <property type="entry name" value="CYTOCHROME C OXIDASE, SUBUNIT II"/>
    <property type="match status" value="1"/>
</dbReference>
<keyword evidence="7" id="KW-0479">Metal-binding</keyword>
<evidence type="ECO:0000256" key="4">
    <source>
        <dbReference type="ARBA" id="ARBA00022448"/>
    </source>
</evidence>
<evidence type="ECO:0000256" key="11">
    <source>
        <dbReference type="ARBA" id="ARBA00023008"/>
    </source>
</evidence>
<keyword evidence="5" id="KW-0679">Respiratory chain</keyword>
<dbReference type="EMBL" id="BAABFX010000033">
    <property type="protein sequence ID" value="GAA4398889.1"/>
    <property type="molecule type" value="Genomic_DNA"/>
</dbReference>
<dbReference type="SUPFAM" id="SSF81464">
    <property type="entry name" value="Cytochrome c oxidase subunit II-like, transmembrane region"/>
    <property type="match status" value="1"/>
</dbReference>
<evidence type="ECO:0000256" key="10">
    <source>
        <dbReference type="ARBA" id="ARBA00022989"/>
    </source>
</evidence>
<feature type="transmembrane region" description="Helical" evidence="16">
    <location>
        <begin position="75"/>
        <end position="99"/>
    </location>
</feature>
<dbReference type="PRINTS" id="PR01166">
    <property type="entry name" value="CYCOXIDASEII"/>
</dbReference>
<evidence type="ECO:0000256" key="2">
    <source>
        <dbReference type="ARBA" id="ARBA00007866"/>
    </source>
</evidence>
<dbReference type="EC" id="7.1.1.9" evidence="3"/>
<keyword evidence="9" id="KW-0249">Electron transport</keyword>
<evidence type="ECO:0000313" key="18">
    <source>
        <dbReference type="EMBL" id="GAA4398889.1"/>
    </source>
</evidence>
<dbReference type="SUPFAM" id="SSF49503">
    <property type="entry name" value="Cupredoxins"/>
    <property type="match status" value="1"/>
</dbReference>
<evidence type="ECO:0000256" key="15">
    <source>
        <dbReference type="ARBA" id="ARBA00047816"/>
    </source>
</evidence>
<dbReference type="Proteomes" id="UP001500390">
    <property type="component" value="Unassembled WGS sequence"/>
</dbReference>
<dbReference type="InterPro" id="IPR036257">
    <property type="entry name" value="Cyt_c_oxidase_su2_TM_sf"/>
</dbReference>
<evidence type="ECO:0000256" key="6">
    <source>
        <dbReference type="ARBA" id="ARBA00022692"/>
    </source>
</evidence>
<comment type="similarity">
    <text evidence="2">Belongs to the cytochrome c oxidase subunit 2 family.</text>
</comment>
<evidence type="ECO:0000256" key="7">
    <source>
        <dbReference type="ARBA" id="ARBA00022723"/>
    </source>
</evidence>
<evidence type="ECO:0000256" key="8">
    <source>
        <dbReference type="ARBA" id="ARBA00022967"/>
    </source>
</evidence>
<evidence type="ECO:0000256" key="9">
    <source>
        <dbReference type="ARBA" id="ARBA00022982"/>
    </source>
</evidence>
<dbReference type="PROSITE" id="PS50857">
    <property type="entry name" value="COX2_CUA"/>
    <property type="match status" value="1"/>
</dbReference>